<sequence>MAATLLSISEVMKHRSFLAGAWGLPAIFTHVRGYGIPGFRGLYLLVGVLYCGAKLNLNGSGGIILPPKLASFGGDIKNFSTNQKQRFQVANSRWLQGKLMGMNRQTRSGGEDLHLKNLMNNRTSLEAKEWNPLCGLELL</sequence>
<comment type="caution">
    <text evidence="1">The sequence shown here is derived from an EMBL/GenBank/DDBJ whole genome shotgun (WGS) entry which is preliminary data.</text>
</comment>
<accession>A0ACB9CXS3</accession>
<name>A0ACB9CXS3_CICIN</name>
<dbReference type="Proteomes" id="UP001055811">
    <property type="component" value="Linkage Group LG05"/>
</dbReference>
<reference evidence="1 2" key="2">
    <citation type="journal article" date="2022" name="Mol. Ecol. Resour.">
        <title>The genomes of chicory, endive, great burdock and yacon provide insights into Asteraceae paleo-polyploidization history and plant inulin production.</title>
        <authorList>
            <person name="Fan W."/>
            <person name="Wang S."/>
            <person name="Wang H."/>
            <person name="Wang A."/>
            <person name="Jiang F."/>
            <person name="Liu H."/>
            <person name="Zhao H."/>
            <person name="Xu D."/>
            <person name="Zhang Y."/>
        </authorList>
    </citation>
    <scope>NUCLEOTIDE SEQUENCE [LARGE SCALE GENOMIC DNA]</scope>
    <source>
        <strain evidence="2">cv. Punajuju</strain>
        <tissue evidence="1">Leaves</tissue>
    </source>
</reference>
<evidence type="ECO:0000313" key="1">
    <source>
        <dbReference type="EMBL" id="KAI3739051.1"/>
    </source>
</evidence>
<evidence type="ECO:0000313" key="2">
    <source>
        <dbReference type="Proteomes" id="UP001055811"/>
    </source>
</evidence>
<dbReference type="EMBL" id="CM042013">
    <property type="protein sequence ID" value="KAI3739051.1"/>
    <property type="molecule type" value="Genomic_DNA"/>
</dbReference>
<keyword evidence="2" id="KW-1185">Reference proteome</keyword>
<proteinExistence type="predicted"/>
<protein>
    <submittedName>
        <fullName evidence="1">Uncharacterized protein</fullName>
    </submittedName>
</protein>
<reference evidence="2" key="1">
    <citation type="journal article" date="2022" name="Mol. Ecol. Resour.">
        <title>The genomes of chicory, endive, great burdock and yacon provide insights into Asteraceae palaeo-polyploidization history and plant inulin production.</title>
        <authorList>
            <person name="Fan W."/>
            <person name="Wang S."/>
            <person name="Wang H."/>
            <person name="Wang A."/>
            <person name="Jiang F."/>
            <person name="Liu H."/>
            <person name="Zhao H."/>
            <person name="Xu D."/>
            <person name="Zhang Y."/>
        </authorList>
    </citation>
    <scope>NUCLEOTIDE SEQUENCE [LARGE SCALE GENOMIC DNA]</scope>
    <source>
        <strain evidence="2">cv. Punajuju</strain>
    </source>
</reference>
<organism evidence="1 2">
    <name type="scientific">Cichorium intybus</name>
    <name type="common">Chicory</name>
    <dbReference type="NCBI Taxonomy" id="13427"/>
    <lineage>
        <taxon>Eukaryota</taxon>
        <taxon>Viridiplantae</taxon>
        <taxon>Streptophyta</taxon>
        <taxon>Embryophyta</taxon>
        <taxon>Tracheophyta</taxon>
        <taxon>Spermatophyta</taxon>
        <taxon>Magnoliopsida</taxon>
        <taxon>eudicotyledons</taxon>
        <taxon>Gunneridae</taxon>
        <taxon>Pentapetalae</taxon>
        <taxon>asterids</taxon>
        <taxon>campanulids</taxon>
        <taxon>Asterales</taxon>
        <taxon>Asteraceae</taxon>
        <taxon>Cichorioideae</taxon>
        <taxon>Cichorieae</taxon>
        <taxon>Cichoriinae</taxon>
        <taxon>Cichorium</taxon>
    </lineage>
</organism>
<gene>
    <name evidence="1" type="ORF">L2E82_29417</name>
</gene>